<name>R9H348_9SPHI</name>
<sequence>METITKFFKEERDPLFRRGEVKGRQEEAISIATKMKNEGIPLAQIAKFTKLPSEEIEKL</sequence>
<organism evidence="1 2">
    <name type="scientific">Arcticibacter svalbardensis MN12-7</name>
    <dbReference type="NCBI Taxonomy" id="1150600"/>
    <lineage>
        <taxon>Bacteria</taxon>
        <taxon>Pseudomonadati</taxon>
        <taxon>Bacteroidota</taxon>
        <taxon>Sphingobacteriia</taxon>
        <taxon>Sphingobacteriales</taxon>
        <taxon>Sphingobacteriaceae</taxon>
        <taxon>Arcticibacter</taxon>
    </lineage>
</organism>
<reference evidence="1 2" key="1">
    <citation type="journal article" date="2013" name="Genome Announc.">
        <title>Draft Genome Sequence of Arcticibacter svalbardensis Strain MN12-7T, a Member of the Family Sphingobacteriaceae Isolated from an Arctic Soil Sample.</title>
        <authorList>
            <person name="Shivaji S."/>
            <person name="Ara S."/>
            <person name="Prasad S."/>
            <person name="Manasa B.P."/>
            <person name="Begum Z."/>
            <person name="Singh A."/>
            <person name="Kumar Pinnaka A."/>
        </authorList>
    </citation>
    <scope>NUCLEOTIDE SEQUENCE [LARGE SCALE GENOMIC DNA]</scope>
    <source>
        <strain evidence="1 2">MN12-7</strain>
    </source>
</reference>
<evidence type="ECO:0008006" key="3">
    <source>
        <dbReference type="Google" id="ProtNLM"/>
    </source>
</evidence>
<dbReference type="AlphaFoldDB" id="R9H348"/>
<proteinExistence type="predicted"/>
<evidence type="ECO:0000313" key="2">
    <source>
        <dbReference type="Proteomes" id="UP000014174"/>
    </source>
</evidence>
<protein>
    <recommendedName>
        <fullName evidence="3">Transposase</fullName>
    </recommendedName>
</protein>
<dbReference type="EMBL" id="AQPN01000045">
    <property type="protein sequence ID" value="EOR95609.1"/>
    <property type="molecule type" value="Genomic_DNA"/>
</dbReference>
<comment type="caution">
    <text evidence="1">The sequence shown here is derived from an EMBL/GenBank/DDBJ whole genome shotgun (WGS) entry which is preliminary data.</text>
</comment>
<dbReference type="OrthoDB" id="775640at2"/>
<dbReference type="PATRIC" id="fig|1150600.3.peg.1194"/>
<keyword evidence="2" id="KW-1185">Reference proteome</keyword>
<dbReference type="eggNOG" id="COG5464">
    <property type="taxonomic scope" value="Bacteria"/>
</dbReference>
<gene>
    <name evidence="1" type="ORF">ADIARSV_1215</name>
</gene>
<evidence type="ECO:0000313" key="1">
    <source>
        <dbReference type="EMBL" id="EOR95609.1"/>
    </source>
</evidence>
<dbReference type="Proteomes" id="UP000014174">
    <property type="component" value="Unassembled WGS sequence"/>
</dbReference>
<dbReference type="RefSeq" id="WP_016194456.1">
    <property type="nucleotide sequence ID" value="NZ_AQPN01000045.1"/>
</dbReference>
<accession>R9H348</accession>